<gene>
    <name evidence="1" type="ORF">KFK14_11555</name>
</gene>
<keyword evidence="2" id="KW-1185">Reference proteome</keyword>
<sequence length="67" mass="7561">MATKASDVACLPMCDGHHAEQGERLGWPAFQKKYDFDGRDVVTAYWLAWLEGTTMGRAWARKQEEAA</sequence>
<organism evidence="1 2">
    <name type="scientific">Sphingobium phenoxybenzoativorans</name>
    <dbReference type="NCBI Taxonomy" id="1592790"/>
    <lineage>
        <taxon>Bacteria</taxon>
        <taxon>Pseudomonadati</taxon>
        <taxon>Pseudomonadota</taxon>
        <taxon>Alphaproteobacteria</taxon>
        <taxon>Sphingomonadales</taxon>
        <taxon>Sphingomonadaceae</taxon>
        <taxon>Sphingobium</taxon>
    </lineage>
</organism>
<dbReference type="RefSeq" id="WP_212610911.1">
    <property type="nucleotide sequence ID" value="NZ_CP073910.1"/>
</dbReference>
<evidence type="ECO:0000313" key="1">
    <source>
        <dbReference type="EMBL" id="QUT07963.1"/>
    </source>
</evidence>
<dbReference type="EMBL" id="CP073910">
    <property type="protein sequence ID" value="QUT07963.1"/>
    <property type="molecule type" value="Genomic_DNA"/>
</dbReference>
<proteinExistence type="predicted"/>
<dbReference type="Proteomes" id="UP000681425">
    <property type="component" value="Chromosome"/>
</dbReference>
<name>A0A975Q3Y8_9SPHN</name>
<reference evidence="1" key="1">
    <citation type="submission" date="2021-04" db="EMBL/GenBank/DDBJ databases">
        <title>Isolation of p-tert-butylphenol degrading bacteria Sphingobium phenoxybenzoativorans Tas13 from active sludge.</title>
        <authorList>
            <person name="Li Y."/>
        </authorList>
    </citation>
    <scope>NUCLEOTIDE SEQUENCE</scope>
    <source>
        <strain evidence="1">Tas13</strain>
    </source>
</reference>
<evidence type="ECO:0000313" key="2">
    <source>
        <dbReference type="Proteomes" id="UP000681425"/>
    </source>
</evidence>
<protein>
    <submittedName>
        <fullName evidence="1">Uncharacterized protein</fullName>
    </submittedName>
</protein>
<accession>A0A975Q3Y8</accession>
<dbReference type="AlphaFoldDB" id="A0A975Q3Y8"/>
<dbReference type="KEGG" id="spph:KFK14_11555"/>